<feature type="transmembrane region" description="Helical" evidence="1">
    <location>
        <begin position="348"/>
        <end position="369"/>
    </location>
</feature>
<evidence type="ECO:0000256" key="1">
    <source>
        <dbReference type="SAM" id="Phobius"/>
    </source>
</evidence>
<feature type="transmembrane region" description="Helical" evidence="1">
    <location>
        <begin position="6"/>
        <end position="28"/>
    </location>
</feature>
<reference evidence="2" key="1">
    <citation type="submission" date="2020-06" db="EMBL/GenBank/DDBJ databases">
        <authorList>
            <person name="Dong N."/>
        </authorList>
    </citation>
    <scope>NUCLEOTIDE SEQUENCE</scope>
    <source>
        <strain evidence="2">R1692</strain>
    </source>
</reference>
<gene>
    <name evidence="2" type="ORF">HX018_06775</name>
</gene>
<feature type="transmembrane region" description="Helical" evidence="1">
    <location>
        <begin position="104"/>
        <end position="129"/>
    </location>
</feature>
<evidence type="ECO:0000313" key="2">
    <source>
        <dbReference type="EMBL" id="MDM1047938.1"/>
    </source>
</evidence>
<evidence type="ECO:0000313" key="3">
    <source>
        <dbReference type="Proteomes" id="UP001170954"/>
    </source>
</evidence>
<organism evidence="2 3">
    <name type="scientific">Sphingobacterium hotanense</name>
    <dbReference type="NCBI Taxonomy" id="649196"/>
    <lineage>
        <taxon>Bacteria</taxon>
        <taxon>Pseudomonadati</taxon>
        <taxon>Bacteroidota</taxon>
        <taxon>Sphingobacteriia</taxon>
        <taxon>Sphingobacteriales</taxon>
        <taxon>Sphingobacteriaceae</taxon>
        <taxon>Sphingobacterium</taxon>
    </lineage>
</organism>
<dbReference type="EMBL" id="JACAGK010000014">
    <property type="protein sequence ID" value="MDM1047938.1"/>
    <property type="molecule type" value="Genomic_DNA"/>
</dbReference>
<reference evidence="2" key="2">
    <citation type="journal article" date="2022" name="Sci. Total Environ.">
        <title>Prevalence, transmission, and molecular epidemiology of tet(X)-positive bacteria among humans, animals, and environmental niches in China: An epidemiological, and genomic-based study.</title>
        <authorList>
            <person name="Dong N."/>
            <person name="Zeng Y."/>
            <person name="Cai C."/>
            <person name="Sun C."/>
            <person name="Lu J."/>
            <person name="Liu C."/>
            <person name="Zhou H."/>
            <person name="Sun Q."/>
            <person name="Shu L."/>
            <person name="Wang H."/>
            <person name="Wang Y."/>
            <person name="Wang S."/>
            <person name="Wu C."/>
            <person name="Chan E.W."/>
            <person name="Chen G."/>
            <person name="Shen Z."/>
            <person name="Chen S."/>
            <person name="Zhang R."/>
        </authorList>
    </citation>
    <scope>NUCLEOTIDE SEQUENCE</scope>
    <source>
        <strain evidence="2">R1692</strain>
    </source>
</reference>
<keyword evidence="1" id="KW-0472">Membrane</keyword>
<comment type="caution">
    <text evidence="2">The sequence shown here is derived from an EMBL/GenBank/DDBJ whole genome shotgun (WGS) entry which is preliminary data.</text>
</comment>
<protein>
    <submittedName>
        <fullName evidence="2">EpsG family protein</fullName>
    </submittedName>
</protein>
<feature type="transmembrane region" description="Helical" evidence="1">
    <location>
        <begin position="216"/>
        <end position="246"/>
    </location>
</feature>
<feature type="transmembrane region" description="Helical" evidence="1">
    <location>
        <begin position="179"/>
        <end position="204"/>
    </location>
</feature>
<dbReference type="Proteomes" id="UP001170954">
    <property type="component" value="Unassembled WGS sequence"/>
</dbReference>
<feature type="transmembrane region" description="Helical" evidence="1">
    <location>
        <begin position="266"/>
        <end position="290"/>
    </location>
</feature>
<feature type="transmembrane region" description="Helical" evidence="1">
    <location>
        <begin position="157"/>
        <end position="173"/>
    </location>
</feature>
<keyword evidence="3" id="KW-1185">Reference proteome</keyword>
<dbReference type="RefSeq" id="WP_286650921.1">
    <property type="nucleotide sequence ID" value="NZ_JACAGK010000014.1"/>
</dbReference>
<sequence length="396" mass="45626">MSPINIISILLFIISPILALPTIIIGIINRKRAAVTLFILSVGFLGYLYLPNFSDDKTRYLEIYEDFRNWDYTSFILYNLTNSQDFILQLMFKIAADFGIKPQWVFYIILSMILGILFRILDFVATIFSYDKKEILLTMLLMISSLALLDLFSGTRFMLASVIALYGVFQGIVLKKKYIGLLLFIVAGNIHFSLLSFGLVYILVTFTKIDLNYLKIAFVFSFLFLIIPKDFIISVFNSIGLGGALADKADAYLKNKDFSSNYLREAGAAGVIIGIIQSIWIYLLYLFLFIKIKTKNNSYKFLFLATAVLNFFYAVPTIYLRYSIFVKLILVFLLFINLKEERLHKFCMLFVLAFILLQITNLIIMRYNIDASYTSDTFLLLDILNQEPMRSSQTLR</sequence>
<name>A0ABT7NL61_9SPHI</name>
<dbReference type="InterPro" id="IPR049458">
    <property type="entry name" value="EpsG-like"/>
</dbReference>
<keyword evidence="1" id="KW-1133">Transmembrane helix</keyword>
<dbReference type="Pfam" id="PF14897">
    <property type="entry name" value="EpsG"/>
    <property type="match status" value="1"/>
</dbReference>
<keyword evidence="1" id="KW-0812">Transmembrane</keyword>
<feature type="transmembrane region" description="Helical" evidence="1">
    <location>
        <begin position="33"/>
        <end position="50"/>
    </location>
</feature>
<feature type="transmembrane region" description="Helical" evidence="1">
    <location>
        <begin position="135"/>
        <end position="152"/>
    </location>
</feature>
<proteinExistence type="predicted"/>
<accession>A0ABT7NL61</accession>